<dbReference type="InterPro" id="IPR036188">
    <property type="entry name" value="FAD/NAD-bd_sf"/>
</dbReference>
<evidence type="ECO:0008006" key="2">
    <source>
        <dbReference type="Google" id="ProtNLM"/>
    </source>
</evidence>
<dbReference type="EMBL" id="UINC01081566">
    <property type="protein sequence ID" value="SVC25544.1"/>
    <property type="molecule type" value="Genomic_DNA"/>
</dbReference>
<reference evidence="1" key="1">
    <citation type="submission" date="2018-05" db="EMBL/GenBank/DDBJ databases">
        <authorList>
            <person name="Lanie J.A."/>
            <person name="Ng W.-L."/>
            <person name="Kazmierczak K.M."/>
            <person name="Andrzejewski T.M."/>
            <person name="Davidsen T.M."/>
            <person name="Wayne K.J."/>
            <person name="Tettelin H."/>
            <person name="Glass J.I."/>
            <person name="Rusch D."/>
            <person name="Podicherti R."/>
            <person name="Tsui H.-C.T."/>
            <person name="Winkler M.E."/>
        </authorList>
    </citation>
    <scope>NUCLEOTIDE SEQUENCE</scope>
</reference>
<accession>A0A382KKX3</accession>
<dbReference type="SUPFAM" id="SSF51905">
    <property type="entry name" value="FAD/NAD(P)-binding domain"/>
    <property type="match status" value="1"/>
</dbReference>
<dbReference type="AlphaFoldDB" id="A0A382KKX3"/>
<name>A0A382KKX3_9ZZZZ</name>
<gene>
    <name evidence="1" type="ORF">METZ01_LOCUS278398</name>
</gene>
<proteinExistence type="predicted"/>
<feature type="non-terminal residue" evidence="1">
    <location>
        <position position="30"/>
    </location>
</feature>
<sequence>MYDVTIIGGGIVGLATGHALLNQNPALKIV</sequence>
<organism evidence="1">
    <name type="scientific">marine metagenome</name>
    <dbReference type="NCBI Taxonomy" id="408172"/>
    <lineage>
        <taxon>unclassified sequences</taxon>
        <taxon>metagenomes</taxon>
        <taxon>ecological metagenomes</taxon>
    </lineage>
</organism>
<protein>
    <recommendedName>
        <fullName evidence="2">FAD dependent oxidoreductase domain-containing protein</fullName>
    </recommendedName>
</protein>
<evidence type="ECO:0000313" key="1">
    <source>
        <dbReference type="EMBL" id="SVC25544.1"/>
    </source>
</evidence>
<dbReference type="Gene3D" id="3.50.50.60">
    <property type="entry name" value="FAD/NAD(P)-binding domain"/>
    <property type="match status" value="1"/>
</dbReference>